<dbReference type="EMBL" id="LUTU01000017">
    <property type="protein sequence ID" value="OAJ66375.1"/>
    <property type="molecule type" value="Genomic_DNA"/>
</dbReference>
<dbReference type="Pfam" id="PF06864">
    <property type="entry name" value="PAP_PilO"/>
    <property type="match status" value="1"/>
</dbReference>
<keyword evidence="1" id="KW-0472">Membrane</keyword>
<evidence type="ECO:0000256" key="1">
    <source>
        <dbReference type="SAM" id="Phobius"/>
    </source>
</evidence>
<dbReference type="PATRIC" id="fig|38307.3.peg.3194"/>
<keyword evidence="1" id="KW-0812">Transmembrane</keyword>
<organism evidence="2 3">
    <name type="scientific">Gluconobacter cerinus</name>
    <dbReference type="NCBI Taxonomy" id="38307"/>
    <lineage>
        <taxon>Bacteria</taxon>
        <taxon>Pseudomonadati</taxon>
        <taxon>Pseudomonadota</taxon>
        <taxon>Alphaproteobacteria</taxon>
        <taxon>Acetobacterales</taxon>
        <taxon>Acetobacteraceae</taxon>
        <taxon>Gluconobacter</taxon>
    </lineage>
</organism>
<keyword evidence="1" id="KW-1133">Transmembrane helix</keyword>
<reference evidence="2 3" key="1">
    <citation type="submission" date="2016-03" db="EMBL/GenBank/DDBJ databases">
        <title>Draft genome sequence of Gluconobacter cerinus strain CECT 9110.</title>
        <authorList>
            <person name="Sainz F."/>
            <person name="Mas A."/>
            <person name="Torija M.J."/>
        </authorList>
    </citation>
    <scope>NUCLEOTIDE SEQUENCE [LARGE SCALE GENOMIC DNA]</scope>
    <source>
        <strain evidence="2 3">CECT 9110</strain>
    </source>
</reference>
<dbReference type="RefSeq" id="WP_064275474.1">
    <property type="nucleotide sequence ID" value="NZ_LUTU01000017.1"/>
</dbReference>
<evidence type="ECO:0000313" key="2">
    <source>
        <dbReference type="EMBL" id="OAJ66375.1"/>
    </source>
</evidence>
<accession>A0A1B6VGN4</accession>
<sequence length="398" mass="44688">MAFFIRSERRIWVGDLRWRSFERSPSLMTVHKVASALSSNYFVQSRAYPQHVGFLSADTVDTKEPFHSLALAISEKFGGRYYGEYEVGIDQFWVIATDEEGLPLPGSDGVYREEAIEAVRSTFSGYPFDQRDLLSSREFEALLEDLPDAPLKVRSTSLAPLYTSAAVVVGLFFLTGIAWYFYHQHVLDQRRELARKALIESAKRVPKVIAKREPPPSEWIDGCLSMIPVSPFAAGWTLDHASCKGDVIDLHWYRTGGDMADAPDGELMDNGNAIVTHRPLSYSFRKRQDTMADYNERTLLGILQRNGVTPALNSSKLNLLVDGRQVPTETTRMSFTLQTDPRDIPWDAFGNLRVTSLSRTVLPAQSASRTGPWQIQVSFSHTLAPLTTTPKQSPRPPN</sequence>
<protein>
    <submittedName>
        <fullName evidence="2">Pilin accessory protein</fullName>
    </submittedName>
</protein>
<evidence type="ECO:0000313" key="3">
    <source>
        <dbReference type="Proteomes" id="UP000077786"/>
    </source>
</evidence>
<comment type="caution">
    <text evidence="2">The sequence shown here is derived from an EMBL/GenBank/DDBJ whole genome shotgun (WGS) entry which is preliminary data.</text>
</comment>
<gene>
    <name evidence="2" type="ORF">A0123_03052</name>
</gene>
<proteinExistence type="predicted"/>
<dbReference type="InterPro" id="IPR009663">
    <property type="entry name" value="PAP_PilO"/>
</dbReference>
<dbReference type="OrthoDB" id="7216840at2"/>
<dbReference type="Proteomes" id="UP000077786">
    <property type="component" value="Unassembled WGS sequence"/>
</dbReference>
<feature type="transmembrane region" description="Helical" evidence="1">
    <location>
        <begin position="161"/>
        <end position="182"/>
    </location>
</feature>
<dbReference type="AlphaFoldDB" id="A0A1B6VGN4"/>
<name>A0A1B6VGN4_9PROT</name>